<dbReference type="InterPro" id="IPR045584">
    <property type="entry name" value="Pilin-like"/>
</dbReference>
<dbReference type="HOGENOM" id="CLU_091705_7_1_0"/>
<protein>
    <submittedName>
        <fullName evidence="7">Putative Tfp pilus assembly protein, major pilin</fullName>
    </submittedName>
</protein>
<dbReference type="PANTHER" id="PTHR30093">
    <property type="entry name" value="GENERAL SECRETION PATHWAY PROTEIN G"/>
    <property type="match status" value="1"/>
</dbReference>
<accession>M1YLK6</accession>
<keyword evidence="8" id="KW-1185">Reference proteome</keyword>
<evidence type="ECO:0000256" key="1">
    <source>
        <dbReference type="ARBA" id="ARBA00004167"/>
    </source>
</evidence>
<dbReference type="InParanoid" id="M1YLK6"/>
<dbReference type="InterPro" id="IPR012902">
    <property type="entry name" value="N_methyl_site"/>
</dbReference>
<dbReference type="NCBIfam" id="TIGR02532">
    <property type="entry name" value="IV_pilin_GFxxxE"/>
    <property type="match status" value="1"/>
</dbReference>
<organism evidence="7 8">
    <name type="scientific">Nitrospina gracilis (strain 3/211)</name>
    <dbReference type="NCBI Taxonomy" id="1266370"/>
    <lineage>
        <taxon>Bacteria</taxon>
        <taxon>Pseudomonadati</taxon>
        <taxon>Nitrospinota/Tectimicrobiota group</taxon>
        <taxon>Nitrospinota</taxon>
        <taxon>Nitrospinia</taxon>
        <taxon>Nitrospinales</taxon>
        <taxon>Nitrospinaceae</taxon>
        <taxon>Nitrospina</taxon>
    </lineage>
</organism>
<dbReference type="SUPFAM" id="SSF54523">
    <property type="entry name" value="Pili subunits"/>
    <property type="match status" value="1"/>
</dbReference>
<dbReference type="Gene3D" id="3.30.700.10">
    <property type="entry name" value="Glycoprotein, Type 4 Pilin"/>
    <property type="match status" value="1"/>
</dbReference>
<gene>
    <name evidence="7" type="ORF">NITGR_640014</name>
</gene>
<dbReference type="EMBL" id="CAQJ01000071">
    <property type="protein sequence ID" value="CCQ91367.1"/>
    <property type="molecule type" value="Genomic_DNA"/>
</dbReference>
<comment type="caution">
    <text evidence="7">The sequence shown here is derived from an EMBL/GenBank/DDBJ whole genome shotgun (WGS) entry which is preliminary data.</text>
</comment>
<dbReference type="GO" id="GO:0016020">
    <property type="term" value="C:membrane"/>
    <property type="evidence" value="ECO:0007669"/>
    <property type="project" value="UniProtKB-SubCell"/>
</dbReference>
<comment type="subcellular location">
    <subcellularLocation>
        <location evidence="1">Membrane</location>
        <topology evidence="1">Single-pass membrane protein</topology>
    </subcellularLocation>
</comment>
<reference evidence="7 8" key="1">
    <citation type="journal article" date="2013" name="Front. Microbiol.">
        <title>The genome of Nitrospina gracilis illuminates the metabolism and evolution of the major marine nitrite oxidizer.</title>
        <authorList>
            <person name="Luecker S."/>
            <person name="Nowka B."/>
            <person name="Rattei T."/>
            <person name="Spieck E."/>
            <person name="and Daims H."/>
        </authorList>
    </citation>
    <scope>NUCLEOTIDE SEQUENCE [LARGE SCALE GENOMIC DNA]</scope>
    <source>
        <strain evidence="7 8">3/211</strain>
    </source>
</reference>
<dbReference type="Pfam" id="PF07963">
    <property type="entry name" value="N_methyl"/>
    <property type="match status" value="1"/>
</dbReference>
<dbReference type="Proteomes" id="UP000011704">
    <property type="component" value="Unassembled WGS sequence"/>
</dbReference>
<keyword evidence="4 6" id="KW-1133">Transmembrane helix</keyword>
<evidence type="ECO:0000256" key="6">
    <source>
        <dbReference type="SAM" id="Phobius"/>
    </source>
</evidence>
<dbReference type="FunCoup" id="M1YLK6">
    <property type="interactions" value="10"/>
</dbReference>
<keyword evidence="2" id="KW-0488">Methylation</keyword>
<keyword evidence="5 6" id="KW-0472">Membrane</keyword>
<keyword evidence="3 6" id="KW-0812">Transmembrane</keyword>
<sequence>MRSCRKQVFSQHGFTLIEVLITIAIVAVLAAIAIPQFTQYKERAYDSDSKSTLRHLFISCRVYWDDQGGTNTCDPSVAANPAYGFIDPPDVSVNGSGDETSFSATAQHVSSSNTFSIDNLGSIN</sequence>
<name>M1YLK6_NITG3</name>
<dbReference type="AlphaFoldDB" id="M1YLK6"/>
<evidence type="ECO:0000256" key="3">
    <source>
        <dbReference type="ARBA" id="ARBA00022692"/>
    </source>
</evidence>
<dbReference type="STRING" id="1266370.NITGR_640014"/>
<evidence type="ECO:0000256" key="2">
    <source>
        <dbReference type="ARBA" id="ARBA00022481"/>
    </source>
</evidence>
<dbReference type="OrthoDB" id="5398590at2"/>
<evidence type="ECO:0000256" key="5">
    <source>
        <dbReference type="ARBA" id="ARBA00023136"/>
    </source>
</evidence>
<evidence type="ECO:0000256" key="4">
    <source>
        <dbReference type="ARBA" id="ARBA00022989"/>
    </source>
</evidence>
<evidence type="ECO:0000313" key="8">
    <source>
        <dbReference type="Proteomes" id="UP000011704"/>
    </source>
</evidence>
<dbReference type="PROSITE" id="PS00409">
    <property type="entry name" value="PROKAR_NTER_METHYL"/>
    <property type="match status" value="1"/>
</dbReference>
<dbReference type="PANTHER" id="PTHR30093:SF44">
    <property type="entry name" value="TYPE II SECRETION SYSTEM CORE PROTEIN G"/>
    <property type="match status" value="1"/>
</dbReference>
<dbReference type="RefSeq" id="WP_005009972.1">
    <property type="nucleotide sequence ID" value="NZ_HG422173.1"/>
</dbReference>
<feature type="transmembrane region" description="Helical" evidence="6">
    <location>
        <begin position="12"/>
        <end position="34"/>
    </location>
</feature>
<proteinExistence type="predicted"/>
<evidence type="ECO:0000313" key="7">
    <source>
        <dbReference type="EMBL" id="CCQ91367.1"/>
    </source>
</evidence>